<organism evidence="1 2">
    <name type="scientific">Trifolium pratense</name>
    <name type="common">Red clover</name>
    <dbReference type="NCBI Taxonomy" id="57577"/>
    <lineage>
        <taxon>Eukaryota</taxon>
        <taxon>Viridiplantae</taxon>
        <taxon>Streptophyta</taxon>
        <taxon>Embryophyta</taxon>
        <taxon>Tracheophyta</taxon>
        <taxon>Spermatophyta</taxon>
        <taxon>Magnoliopsida</taxon>
        <taxon>eudicotyledons</taxon>
        <taxon>Gunneridae</taxon>
        <taxon>Pentapetalae</taxon>
        <taxon>rosids</taxon>
        <taxon>fabids</taxon>
        <taxon>Fabales</taxon>
        <taxon>Fabaceae</taxon>
        <taxon>Papilionoideae</taxon>
        <taxon>50 kb inversion clade</taxon>
        <taxon>NPAAA clade</taxon>
        <taxon>Hologalegina</taxon>
        <taxon>IRL clade</taxon>
        <taxon>Trifolieae</taxon>
        <taxon>Trifolium</taxon>
    </lineage>
</organism>
<sequence length="79" mass="8935">MIDTIEFVYQVGYSEKEMYDLVKADPRLLFQGSGKKLYLLLGRLIKSGVDVNVELRVGKDDDPLELISLASKSEQKRAT</sequence>
<proteinExistence type="predicted"/>
<gene>
    <name evidence="1" type="ORF">L195_g039829</name>
</gene>
<dbReference type="EMBL" id="ASHM01044890">
    <property type="protein sequence ID" value="PNX83781.1"/>
    <property type="molecule type" value="Genomic_DNA"/>
</dbReference>
<dbReference type="ExpressionAtlas" id="A0A2K3LZ22">
    <property type="expression patterns" value="baseline"/>
</dbReference>
<accession>A0A2K3LZ22</accession>
<name>A0A2K3LZ22_TRIPR</name>
<evidence type="ECO:0000313" key="1">
    <source>
        <dbReference type="EMBL" id="PNX83781.1"/>
    </source>
</evidence>
<comment type="caution">
    <text evidence="1">The sequence shown here is derived from an EMBL/GenBank/DDBJ whole genome shotgun (WGS) entry which is preliminary data.</text>
</comment>
<reference evidence="1 2" key="2">
    <citation type="journal article" date="2017" name="Front. Plant Sci.">
        <title>Gene Classification and Mining of Molecular Markers Useful in Red Clover (Trifolium pratense) Breeding.</title>
        <authorList>
            <person name="Istvanek J."/>
            <person name="Dluhosova J."/>
            <person name="Dluhos P."/>
            <person name="Patkova L."/>
            <person name="Nedelnik J."/>
            <person name="Repkova J."/>
        </authorList>
    </citation>
    <scope>NUCLEOTIDE SEQUENCE [LARGE SCALE GENOMIC DNA]</scope>
    <source>
        <strain evidence="2">cv. Tatra</strain>
        <tissue evidence="1">Young leaves</tissue>
    </source>
</reference>
<reference evidence="1 2" key="1">
    <citation type="journal article" date="2014" name="Am. J. Bot.">
        <title>Genome assembly and annotation for red clover (Trifolium pratense; Fabaceae).</title>
        <authorList>
            <person name="Istvanek J."/>
            <person name="Jaros M."/>
            <person name="Krenek A."/>
            <person name="Repkova J."/>
        </authorList>
    </citation>
    <scope>NUCLEOTIDE SEQUENCE [LARGE SCALE GENOMIC DNA]</scope>
    <source>
        <strain evidence="2">cv. Tatra</strain>
        <tissue evidence="1">Young leaves</tissue>
    </source>
</reference>
<evidence type="ECO:0000313" key="2">
    <source>
        <dbReference type="Proteomes" id="UP000236291"/>
    </source>
</evidence>
<dbReference type="Proteomes" id="UP000236291">
    <property type="component" value="Unassembled WGS sequence"/>
</dbReference>
<protein>
    <submittedName>
        <fullName evidence="1">Uncharacterized protein</fullName>
    </submittedName>
</protein>
<dbReference type="AlphaFoldDB" id="A0A2K3LZ22"/>